<evidence type="ECO:0000313" key="2">
    <source>
        <dbReference type="EMBL" id="SDT09210.1"/>
    </source>
</evidence>
<keyword evidence="1" id="KW-0472">Membrane</keyword>
<dbReference type="RefSeq" id="WP_091527269.1">
    <property type="nucleotide sequence ID" value="NZ_LT629772.1"/>
</dbReference>
<dbReference type="EMBL" id="LT629772">
    <property type="protein sequence ID" value="SDT09210.1"/>
    <property type="molecule type" value="Genomic_DNA"/>
</dbReference>
<organism evidence="2 3">
    <name type="scientific">Microlunatus soli</name>
    <dbReference type="NCBI Taxonomy" id="630515"/>
    <lineage>
        <taxon>Bacteria</taxon>
        <taxon>Bacillati</taxon>
        <taxon>Actinomycetota</taxon>
        <taxon>Actinomycetes</taxon>
        <taxon>Propionibacteriales</taxon>
        <taxon>Propionibacteriaceae</taxon>
        <taxon>Microlunatus</taxon>
    </lineage>
</organism>
<feature type="transmembrane region" description="Helical" evidence="1">
    <location>
        <begin position="506"/>
        <end position="527"/>
    </location>
</feature>
<protein>
    <submittedName>
        <fullName evidence="2">Uncharacterized protein</fullName>
    </submittedName>
</protein>
<keyword evidence="1" id="KW-0812">Transmembrane</keyword>
<dbReference type="Proteomes" id="UP000199103">
    <property type="component" value="Chromosome I"/>
</dbReference>
<dbReference type="STRING" id="630515.SAMN04489812_4105"/>
<evidence type="ECO:0000256" key="1">
    <source>
        <dbReference type="SAM" id="Phobius"/>
    </source>
</evidence>
<reference evidence="2 3" key="1">
    <citation type="submission" date="2016-10" db="EMBL/GenBank/DDBJ databases">
        <authorList>
            <person name="de Groot N.N."/>
        </authorList>
    </citation>
    <scope>NUCLEOTIDE SEQUENCE [LARGE SCALE GENOMIC DNA]</scope>
    <source>
        <strain evidence="2 3">DSM 21800</strain>
    </source>
</reference>
<keyword evidence="3" id="KW-1185">Reference proteome</keyword>
<name>A0A1H1XJ22_9ACTN</name>
<sequence>MFTWVHRDGFDWQLIEPPEGQQSGPSAPTYVLGVTFGYGAADEPLTDLGSLRCAAAVIRSELRRPIELPGGGVGTAEVEAVVGSDTSTFTVAGSVDVLTAAWQGLALLFAAPRIEEDQGPLPAQPFPWPTDRTVRYGLDALALNALEDVTTDLAAAAHRRLTELDPAAGQVRCTFFTTSELLLGTATGPGNGGRPGFVAPTVPAAPADGGPPLAANTRRGSLPAPNDQLMLSTSLPSTLDGLVAAQLIATRSGNTFEAVNATGRDTFVNLAGMRSEHYLAIGNAAAQSPQDRERILPLLIDDLTTASDEQIETELLSVAMDVSPGWARRSRTLGLDDAAPTVAGVRQALRSGSDGVHLALVAGRPAPEAFPMLREQLPPEKGKTFHSWGRQRLTAGYSTAVADVRIGRRTLTTYQNGNVDGRKVPAVFQQIDLNDAGLVIADPAGRTTIVDRALRSLDLMVSGFRGSQKLQRQLDDRLRDVPVLRVATSPIDIETHRQAIRRAKRLWVFAFVGPILVMAVLIGAAVAQQLATDDPIDLDTSVGESAKLSNGTVITVTEVDPVVHDHDATVRVHVRFCAGKDTDADGAPADVRRRVSPSDFAFYDGYATGQRTTTSTELPRRTLASGECVEGDVGFRAMSYTGGQDKVSYRNEVGDKILWRQ</sequence>
<evidence type="ECO:0000313" key="3">
    <source>
        <dbReference type="Proteomes" id="UP000199103"/>
    </source>
</evidence>
<accession>A0A1H1XJ22</accession>
<dbReference type="AlphaFoldDB" id="A0A1H1XJ22"/>
<keyword evidence="1" id="KW-1133">Transmembrane helix</keyword>
<dbReference type="OrthoDB" id="4959273at2"/>
<proteinExistence type="predicted"/>
<gene>
    <name evidence="2" type="ORF">SAMN04489812_4105</name>
</gene>